<gene>
    <name evidence="2" type="ORF">B1s21122_02715</name>
</gene>
<keyword evidence="1" id="KW-0812">Transmembrane</keyword>
<evidence type="ECO:0000313" key="3">
    <source>
        <dbReference type="Proteomes" id="UP000217153"/>
    </source>
</evidence>
<keyword evidence="1" id="KW-1133">Transmembrane helix</keyword>
<dbReference type="AlphaFoldDB" id="A0A249JXL1"/>
<dbReference type="RefSeq" id="WP_095680568.1">
    <property type="nucleotide sequence ID" value="NZ_CP016768.2"/>
</dbReference>
<evidence type="ECO:0008006" key="4">
    <source>
        <dbReference type="Google" id="ProtNLM"/>
    </source>
</evidence>
<proteinExistence type="predicted"/>
<evidence type="ECO:0000313" key="2">
    <source>
        <dbReference type="EMBL" id="ASY09264.1"/>
    </source>
</evidence>
<dbReference type="Proteomes" id="UP000217153">
    <property type="component" value="Chromosome"/>
</dbReference>
<feature type="transmembrane region" description="Helical" evidence="1">
    <location>
        <begin position="12"/>
        <end position="31"/>
    </location>
</feature>
<accession>A0A249JXL1</accession>
<evidence type="ECO:0000256" key="1">
    <source>
        <dbReference type="SAM" id="Phobius"/>
    </source>
</evidence>
<keyword evidence="3" id="KW-1185">Reference proteome</keyword>
<dbReference type="KEGG" id="abam:B1s21122_02715"/>
<keyword evidence="1" id="KW-0472">Membrane</keyword>
<sequence>MFSKYFTAGKKFIPAIAVLALVIGGITFYSAQTTKNCVNVVIDYGVLDPQNEPYEKCLATDNEITALELMKSANFKLEGTDKYGDAIVCRLNNLPNANEPIGIKGHEDYIESCKDMPAEFAYWAVLEKRKQPLPNPADLNAKWAWAQVGVAELALNPGDSLAFVFADNGNVKFPE</sequence>
<dbReference type="OrthoDB" id="4401005at2"/>
<reference evidence="3" key="1">
    <citation type="submission" date="2016-10" db="EMBL/GenBank/DDBJ databases">
        <title>High microdiversification within the ubiquitous acI lineage of Actinobacteria.</title>
        <authorList>
            <person name="Neuenschwander S.M."/>
            <person name="Salcher M."/>
            <person name="Ghai R."/>
            <person name="Pernthaler J."/>
        </authorList>
    </citation>
    <scope>NUCLEOTIDE SEQUENCE [LARGE SCALE GENOMIC DNA]</scope>
</reference>
<name>A0A249JXL1_9ACTN</name>
<organism evidence="2 3">
    <name type="scientific">Candidatus Nanopelagicus limnae</name>
    <dbReference type="NCBI Taxonomy" id="1884634"/>
    <lineage>
        <taxon>Bacteria</taxon>
        <taxon>Bacillati</taxon>
        <taxon>Actinomycetota</taxon>
        <taxon>Actinomycetes</taxon>
        <taxon>Candidatus Nanopelagicales</taxon>
        <taxon>Candidatus Nanopelagicaceae</taxon>
        <taxon>Candidatus Nanopelagicus</taxon>
    </lineage>
</organism>
<protein>
    <recommendedName>
        <fullName evidence="4">DUF4430 domain-containing protein</fullName>
    </recommendedName>
</protein>
<dbReference type="EMBL" id="CP016768">
    <property type="protein sequence ID" value="ASY09264.1"/>
    <property type="molecule type" value="Genomic_DNA"/>
</dbReference>